<evidence type="ECO:0000256" key="4">
    <source>
        <dbReference type="ARBA" id="ARBA00023033"/>
    </source>
</evidence>
<dbReference type="PIRSF" id="PIRSF000337">
    <property type="entry name" value="NTA_MOA"/>
    <property type="match status" value="1"/>
</dbReference>
<comment type="caution">
    <text evidence="8">The sequence shown here is derived from an EMBL/GenBank/DDBJ whole genome shotgun (WGS) entry which is preliminary data.</text>
</comment>
<evidence type="ECO:0000256" key="6">
    <source>
        <dbReference type="PIRSR" id="PIRSR000337-1"/>
    </source>
</evidence>
<evidence type="ECO:0000256" key="3">
    <source>
        <dbReference type="ARBA" id="ARBA00023002"/>
    </source>
</evidence>
<dbReference type="AlphaFoldDB" id="A0A9W6CP68"/>
<dbReference type="InterPro" id="IPR016215">
    <property type="entry name" value="NTA_MOA"/>
</dbReference>
<keyword evidence="3" id="KW-0560">Oxidoreductase</keyword>
<evidence type="ECO:0000259" key="7">
    <source>
        <dbReference type="Pfam" id="PF00296"/>
    </source>
</evidence>
<keyword evidence="4 9" id="KW-0503">Monooxygenase</keyword>
<accession>A0A9W6CP68</accession>
<proteinExistence type="inferred from homology"/>
<keyword evidence="1 6" id="KW-0285">Flavoprotein</keyword>
<evidence type="ECO:0000256" key="5">
    <source>
        <dbReference type="ARBA" id="ARBA00033748"/>
    </source>
</evidence>
<dbReference type="Pfam" id="PF00296">
    <property type="entry name" value="Bac_luciferase"/>
    <property type="match status" value="1"/>
</dbReference>
<gene>
    <name evidence="9" type="ORF">GGQ86_002612</name>
    <name evidence="8" type="ORF">XFLAVUS301_25280</name>
</gene>
<dbReference type="SUPFAM" id="SSF51679">
    <property type="entry name" value="Bacterial luciferase-like"/>
    <property type="match status" value="1"/>
</dbReference>
<dbReference type="InterPro" id="IPR011251">
    <property type="entry name" value="Luciferase-like_dom"/>
</dbReference>
<dbReference type="Proteomes" id="UP001245370">
    <property type="component" value="Unassembled WGS sequence"/>
</dbReference>
<evidence type="ECO:0000256" key="1">
    <source>
        <dbReference type="ARBA" id="ARBA00022630"/>
    </source>
</evidence>
<dbReference type="InterPro" id="IPR036661">
    <property type="entry name" value="Luciferase-like_sf"/>
</dbReference>
<dbReference type="Gene3D" id="3.20.20.30">
    <property type="entry name" value="Luciferase-like domain"/>
    <property type="match status" value="1"/>
</dbReference>
<dbReference type="EMBL" id="JAVDPY010000004">
    <property type="protein sequence ID" value="MDR6334136.1"/>
    <property type="molecule type" value="Genomic_DNA"/>
</dbReference>
<evidence type="ECO:0000313" key="10">
    <source>
        <dbReference type="Proteomes" id="UP001144397"/>
    </source>
</evidence>
<feature type="binding site" evidence="6">
    <location>
        <position position="63"/>
    </location>
    <ligand>
        <name>FMN</name>
        <dbReference type="ChEBI" id="CHEBI:58210"/>
    </ligand>
</feature>
<organism evidence="8 10">
    <name type="scientific">Xanthobacter flavus</name>
    <dbReference type="NCBI Taxonomy" id="281"/>
    <lineage>
        <taxon>Bacteria</taxon>
        <taxon>Pseudomonadati</taxon>
        <taxon>Pseudomonadota</taxon>
        <taxon>Alphaproteobacteria</taxon>
        <taxon>Hyphomicrobiales</taxon>
        <taxon>Xanthobacteraceae</taxon>
        <taxon>Xanthobacter</taxon>
    </lineage>
</organism>
<dbReference type="PANTHER" id="PTHR30011">
    <property type="entry name" value="ALKANESULFONATE MONOOXYGENASE-RELATED"/>
    <property type="match status" value="1"/>
</dbReference>
<evidence type="ECO:0000313" key="9">
    <source>
        <dbReference type="EMBL" id="MDR6334136.1"/>
    </source>
</evidence>
<evidence type="ECO:0000313" key="11">
    <source>
        <dbReference type="Proteomes" id="UP001245370"/>
    </source>
</evidence>
<dbReference type="PANTHER" id="PTHR30011:SF16">
    <property type="entry name" value="C2H2 FINGER DOMAIN TRANSCRIPTION FACTOR (EUROFUNG)-RELATED"/>
    <property type="match status" value="1"/>
</dbReference>
<reference evidence="9 11" key="2">
    <citation type="submission" date="2023-07" db="EMBL/GenBank/DDBJ databases">
        <title>Genomic Encyclopedia of Type Strains, Phase IV (KMG-IV): sequencing the most valuable type-strain genomes for metagenomic binning, comparative biology and taxonomic classification.</title>
        <authorList>
            <person name="Goeker M."/>
        </authorList>
    </citation>
    <scope>NUCLEOTIDE SEQUENCE [LARGE SCALE GENOMIC DNA]</scope>
    <source>
        <strain evidence="9 11">DSM 338</strain>
    </source>
</reference>
<feature type="domain" description="Luciferase-like" evidence="7">
    <location>
        <begin position="35"/>
        <end position="390"/>
    </location>
</feature>
<dbReference type="NCBIfam" id="TIGR03860">
    <property type="entry name" value="FMN_nitrolo"/>
    <property type="match status" value="1"/>
</dbReference>
<reference evidence="8" key="1">
    <citation type="submission" date="2022-12" db="EMBL/GenBank/DDBJ databases">
        <title>Reference genome sequencing for broad-spectrum identification of bacterial and archaeal isolates by mass spectrometry.</title>
        <authorList>
            <person name="Sekiguchi Y."/>
            <person name="Tourlousse D.M."/>
        </authorList>
    </citation>
    <scope>NUCLEOTIDE SEQUENCE</scope>
    <source>
        <strain evidence="8">301</strain>
    </source>
</reference>
<dbReference type="GO" id="GO:0016705">
    <property type="term" value="F:oxidoreductase activity, acting on paired donors, with incorporation or reduction of molecular oxygen"/>
    <property type="evidence" value="ECO:0007669"/>
    <property type="project" value="InterPro"/>
</dbReference>
<dbReference type="EMBL" id="BSDO01000003">
    <property type="protein sequence ID" value="GLI22854.1"/>
    <property type="molecule type" value="Genomic_DNA"/>
</dbReference>
<keyword evidence="11" id="KW-1185">Reference proteome</keyword>
<feature type="binding site" evidence="6">
    <location>
        <position position="163"/>
    </location>
    <ligand>
        <name>FMN</name>
        <dbReference type="ChEBI" id="CHEBI:58210"/>
    </ligand>
</feature>
<evidence type="ECO:0000313" key="8">
    <source>
        <dbReference type="EMBL" id="GLI22854.1"/>
    </source>
</evidence>
<comment type="similarity">
    <text evidence="5">Belongs to the NtaA/SnaA/DszA monooxygenase family.</text>
</comment>
<name>A0A9W6CP68_XANFL</name>
<sequence>MTSKALNRDIRFNAFNMASPGHTWAGLWAHPRDRAIDYNSLDYWIDLAVTAERGLFDGVFIADVFGVYDVYGNSPDAALISAAQTPDIDPALVVPSMAHATKHIGFGVTANLTYEHPYQFARRFATLDHLTKGRVGWNIVTGYLDSGARGMGDKANRDHDARYEAAEDFLAAVYKLWEGSWEEGAVRRDRAARVFTDPAKVHRIRHNGPYYQVDGIQLAEPSPQRTPVLYQAGTSGRGRLFAAKHSEAIFLNGQTRPILAEAVRAVRTAAASFGRDPYDIRMFPGATVIVAPTRAEAFDRLAEYAQYVHTAGQLALLSGWTGVDLSTLDPEEAISYVKSNAIQSTLENLTLRSAEPLKVKDLATLSATGARAPFIVGAPGEVADEIISWVRDTDVDGFNLNRLVSHETLASFVDLVVPELQDRGVYKTSYDEGTLREKLFRRGPLLPDTHPAAGFRRTAGAVAVEKPRATA</sequence>
<dbReference type="RefSeq" id="WP_281807753.1">
    <property type="nucleotide sequence ID" value="NZ_BSDO01000003.1"/>
</dbReference>
<feature type="binding site" evidence="6">
    <location>
        <position position="109"/>
    </location>
    <ligand>
        <name>FMN</name>
        <dbReference type="ChEBI" id="CHEBI:58210"/>
    </ligand>
</feature>
<dbReference type="Proteomes" id="UP001144397">
    <property type="component" value="Unassembled WGS sequence"/>
</dbReference>
<dbReference type="InterPro" id="IPR051260">
    <property type="entry name" value="Diverse_substr_monoxygenases"/>
</dbReference>
<evidence type="ECO:0000256" key="2">
    <source>
        <dbReference type="ARBA" id="ARBA00022643"/>
    </source>
</evidence>
<dbReference type="GeneID" id="95763311"/>
<protein>
    <submittedName>
        <fullName evidence="9">FMN-dependent oxidoreductase (Nitrilotriacetate monooxygenase family)</fullName>
    </submittedName>
</protein>
<feature type="binding site" evidence="6">
    <location>
        <position position="159"/>
    </location>
    <ligand>
        <name>FMN</name>
        <dbReference type="ChEBI" id="CHEBI:58210"/>
    </ligand>
</feature>
<feature type="binding site" evidence="6">
    <location>
        <position position="235"/>
    </location>
    <ligand>
        <name>FMN</name>
        <dbReference type="ChEBI" id="CHEBI:58210"/>
    </ligand>
</feature>
<keyword evidence="2 6" id="KW-0288">FMN</keyword>
<dbReference type="GO" id="GO:0004497">
    <property type="term" value="F:monooxygenase activity"/>
    <property type="evidence" value="ECO:0007669"/>
    <property type="project" value="UniProtKB-KW"/>
</dbReference>